<dbReference type="RefSeq" id="WP_011324884.1">
    <property type="nucleotide sequence ID" value="NC_007429.1"/>
</dbReference>
<dbReference type="GO" id="GO:0006310">
    <property type="term" value="P:DNA recombination"/>
    <property type="evidence" value="ECO:0007669"/>
    <property type="project" value="UniProtKB-KW"/>
</dbReference>
<keyword evidence="5" id="KW-1133">Transmembrane helix</keyword>
<sequence>MGVFAISLLSQTVCLYFTFFSLGIALGVLFSFKIFTKKLSRQHEIIRDLEHSKAILQMSLDTRRSQEQLMEEFSHKLTSVSQAFARDMKTESQEFFSEKTQAITSVLAPVHNTLSAFKQDLENFETKQAEDRGALKEQLSQLLTAEQKLERETQALTNILKHPGSRGRWGEIQLERILEISGMLKYCDYSTQTVDSSESSSRADIVIRLPQNRSLVIDAKTPFSEEYLTDNHADPTDLVKKIKDHIKTLKTKSYWDKFEQSPEFVILFLPGESLFNDAIRCAPELMDYAGQSNVILSSPVTLMALLKTVTHVWKQENLQNQIREIGQLGKDLYQRMHKLFDHFHKVGKHLGQAVHSYNDMSSSLSARVLPILRTFDKLELSSSHNKIEALSQVSTLPHSPKVPCPENDLAECLSPEASYLKPPSSNQ</sequence>
<dbReference type="PANTHER" id="PTHR30563">
    <property type="entry name" value="DNA RECOMBINATION PROTEIN RMUC"/>
    <property type="match status" value="1"/>
</dbReference>
<evidence type="ECO:0000256" key="1">
    <source>
        <dbReference type="ARBA" id="ARBA00003416"/>
    </source>
</evidence>
<keyword evidence="5" id="KW-0472">Membrane</keyword>
<accession>A0A0H2X222</accession>
<evidence type="ECO:0000256" key="5">
    <source>
        <dbReference type="SAM" id="Phobius"/>
    </source>
</evidence>
<feature type="transmembrane region" description="Helical" evidence="5">
    <location>
        <begin position="6"/>
        <end position="32"/>
    </location>
</feature>
<name>A0A0H2X222_CHLTA</name>
<dbReference type="EMBL" id="CP000051">
    <property type="protein sequence ID" value="AAX51108.1"/>
    <property type="molecule type" value="Genomic_DNA"/>
</dbReference>
<dbReference type="InterPro" id="IPR003798">
    <property type="entry name" value="DNA_recombination_RmuC"/>
</dbReference>
<gene>
    <name evidence="6" type="ordered locus">CTA_0899</name>
</gene>
<organism evidence="6 7">
    <name type="scientific">Chlamydia trachomatis serovar A (strain ATCC VR-571B / DSM 19440 / HAR-13)</name>
    <dbReference type="NCBI Taxonomy" id="315277"/>
    <lineage>
        <taxon>Bacteria</taxon>
        <taxon>Pseudomonadati</taxon>
        <taxon>Chlamydiota</taxon>
        <taxon>Chlamydiia</taxon>
        <taxon>Chlamydiales</taxon>
        <taxon>Chlamydiaceae</taxon>
        <taxon>Chlamydia/Chlamydophila group</taxon>
        <taxon>Chlamydia</taxon>
    </lineage>
</organism>
<dbReference type="Pfam" id="PF02646">
    <property type="entry name" value="RmuC"/>
    <property type="match status" value="1"/>
</dbReference>
<dbReference type="AlphaFoldDB" id="A0A0H2X222"/>
<keyword evidence="5" id="KW-0812">Transmembrane</keyword>
<evidence type="ECO:0000256" key="4">
    <source>
        <dbReference type="ARBA" id="ARBA00023172"/>
    </source>
</evidence>
<comment type="function">
    <text evidence="1">Involved in DNA recombination.</text>
</comment>
<keyword evidence="7" id="KW-1185">Reference proteome</keyword>
<evidence type="ECO:0000256" key="2">
    <source>
        <dbReference type="ARBA" id="ARBA00009840"/>
    </source>
</evidence>
<evidence type="ECO:0000313" key="6">
    <source>
        <dbReference type="EMBL" id="AAX51108.1"/>
    </source>
</evidence>
<dbReference type="PANTHER" id="PTHR30563:SF0">
    <property type="entry name" value="DNA RECOMBINATION PROTEIN RMUC"/>
    <property type="match status" value="1"/>
</dbReference>
<evidence type="ECO:0000313" key="7">
    <source>
        <dbReference type="Proteomes" id="UP000002532"/>
    </source>
</evidence>
<evidence type="ECO:0000256" key="3">
    <source>
        <dbReference type="ARBA" id="ARBA00023054"/>
    </source>
</evidence>
<dbReference type="KEGG" id="cta:CTA_0899"/>
<proteinExistence type="inferred from homology"/>
<keyword evidence="4" id="KW-0233">DNA recombination</keyword>
<reference evidence="6 7" key="1">
    <citation type="journal article" date="2005" name="Infect. Immun.">
        <title>Comparative genomic analysis of Chlamydia trachomatis oculotropic and genitotropic strains.</title>
        <authorList>
            <person name="Carlson J.H."/>
            <person name="Porcella S.F."/>
            <person name="McClarty G."/>
            <person name="Caldwell H.D."/>
        </authorList>
    </citation>
    <scope>NUCLEOTIDE SEQUENCE [LARGE SCALE GENOMIC DNA]</scope>
    <source>
        <strain evidence="7">ATCC VR-571B / DSM 19440 / HAR-13</strain>
    </source>
</reference>
<dbReference type="Proteomes" id="UP000002532">
    <property type="component" value="Chromosome"/>
</dbReference>
<comment type="similarity">
    <text evidence="2">Belongs to the RmuC family.</text>
</comment>
<protein>
    <submittedName>
        <fullName evidence="6">RmuC family protein</fullName>
    </submittedName>
</protein>
<keyword evidence="3" id="KW-0175">Coiled coil</keyword>
<dbReference type="HOGENOM" id="CLU_024057_1_1_0"/>